<dbReference type="AlphaFoldDB" id="A0AAN8JJE1"/>
<feature type="compositionally biased region" description="Basic residues" evidence="1">
    <location>
        <begin position="9"/>
        <end position="18"/>
    </location>
</feature>
<name>A0AAN8JJE1_PATCE</name>
<gene>
    <name evidence="2" type="ORF">SNE40_015184</name>
</gene>
<accession>A0AAN8JJE1</accession>
<evidence type="ECO:0000313" key="3">
    <source>
        <dbReference type="Proteomes" id="UP001347796"/>
    </source>
</evidence>
<reference evidence="2 3" key="1">
    <citation type="submission" date="2024-01" db="EMBL/GenBank/DDBJ databases">
        <title>The genome of the rayed Mediterranean limpet Patella caerulea (Linnaeus, 1758).</title>
        <authorList>
            <person name="Anh-Thu Weber A."/>
            <person name="Halstead-Nussloch G."/>
        </authorList>
    </citation>
    <scope>NUCLEOTIDE SEQUENCE [LARGE SCALE GENOMIC DNA]</scope>
    <source>
        <strain evidence="2">AATW-2023a</strain>
        <tissue evidence="2">Whole specimen</tissue>
    </source>
</reference>
<comment type="caution">
    <text evidence="2">The sequence shown here is derived from an EMBL/GenBank/DDBJ whole genome shotgun (WGS) entry which is preliminary data.</text>
</comment>
<proteinExistence type="predicted"/>
<organism evidence="2 3">
    <name type="scientific">Patella caerulea</name>
    <name type="common">Rayed Mediterranean limpet</name>
    <dbReference type="NCBI Taxonomy" id="87958"/>
    <lineage>
        <taxon>Eukaryota</taxon>
        <taxon>Metazoa</taxon>
        <taxon>Spiralia</taxon>
        <taxon>Lophotrochozoa</taxon>
        <taxon>Mollusca</taxon>
        <taxon>Gastropoda</taxon>
        <taxon>Patellogastropoda</taxon>
        <taxon>Patelloidea</taxon>
        <taxon>Patellidae</taxon>
        <taxon>Patella</taxon>
    </lineage>
</organism>
<feature type="region of interest" description="Disordered" evidence="1">
    <location>
        <begin position="1"/>
        <end position="22"/>
    </location>
</feature>
<dbReference type="Proteomes" id="UP001347796">
    <property type="component" value="Unassembled WGS sequence"/>
</dbReference>
<protein>
    <submittedName>
        <fullName evidence="2">Uncharacterized protein</fullName>
    </submittedName>
</protein>
<keyword evidence="3" id="KW-1185">Reference proteome</keyword>
<feature type="region of interest" description="Disordered" evidence="1">
    <location>
        <begin position="97"/>
        <end position="122"/>
    </location>
</feature>
<evidence type="ECO:0000256" key="1">
    <source>
        <dbReference type="SAM" id="MobiDB-lite"/>
    </source>
</evidence>
<sequence>MDHNEHTSRQTRTKRHGKPIVGGQFSRKTKQWVAYEKLEQKEYPYTCITNIPWVDYHSNNSFIENINVFCECMHELYVAVESSYCRGERSLELDEVAPNLPGEKPTNTSELFAQMKKKKTLR</sequence>
<evidence type="ECO:0000313" key="2">
    <source>
        <dbReference type="EMBL" id="KAK6176988.1"/>
    </source>
</evidence>
<dbReference type="EMBL" id="JAZGQO010000010">
    <property type="protein sequence ID" value="KAK6176988.1"/>
    <property type="molecule type" value="Genomic_DNA"/>
</dbReference>